<evidence type="ECO:0000313" key="1">
    <source>
        <dbReference type="EMBL" id="GBP86583.1"/>
    </source>
</evidence>
<dbReference type="EMBL" id="BGZK01001802">
    <property type="protein sequence ID" value="GBP86583.1"/>
    <property type="molecule type" value="Genomic_DNA"/>
</dbReference>
<dbReference type="Proteomes" id="UP000299102">
    <property type="component" value="Unassembled WGS sequence"/>
</dbReference>
<sequence>MHPSKMLPKPETTQTISFSEGDGVYSSEVFASDVMVTTNAGTHNHGSSKVKLKSIVELQLGTKILYWTIIGCSHEWKISGIFNKSRGTLGKAGGRTTFKMTGADLQPCESTILLVKYLFPDNGVYRQPVSSRIKKMNRWDCHPLEALDILCGMDPSPGK</sequence>
<dbReference type="AlphaFoldDB" id="A0A4C1ZHH8"/>
<accession>A0A4C1ZHH8</accession>
<keyword evidence="2" id="KW-1185">Reference proteome</keyword>
<comment type="caution">
    <text evidence="1">The sequence shown here is derived from an EMBL/GenBank/DDBJ whole genome shotgun (WGS) entry which is preliminary data.</text>
</comment>
<proteinExistence type="predicted"/>
<gene>
    <name evidence="1" type="ORF">EVAR_52488_1</name>
</gene>
<name>A0A4C1ZHH8_EUMVA</name>
<organism evidence="1 2">
    <name type="scientific">Eumeta variegata</name>
    <name type="common">Bagworm moth</name>
    <name type="synonym">Eumeta japonica</name>
    <dbReference type="NCBI Taxonomy" id="151549"/>
    <lineage>
        <taxon>Eukaryota</taxon>
        <taxon>Metazoa</taxon>
        <taxon>Ecdysozoa</taxon>
        <taxon>Arthropoda</taxon>
        <taxon>Hexapoda</taxon>
        <taxon>Insecta</taxon>
        <taxon>Pterygota</taxon>
        <taxon>Neoptera</taxon>
        <taxon>Endopterygota</taxon>
        <taxon>Lepidoptera</taxon>
        <taxon>Glossata</taxon>
        <taxon>Ditrysia</taxon>
        <taxon>Tineoidea</taxon>
        <taxon>Psychidae</taxon>
        <taxon>Oiketicinae</taxon>
        <taxon>Eumeta</taxon>
    </lineage>
</organism>
<evidence type="ECO:0000313" key="2">
    <source>
        <dbReference type="Proteomes" id="UP000299102"/>
    </source>
</evidence>
<protein>
    <submittedName>
        <fullName evidence="1">Uncharacterized protein</fullName>
    </submittedName>
</protein>
<reference evidence="1 2" key="1">
    <citation type="journal article" date="2019" name="Commun. Biol.">
        <title>The bagworm genome reveals a unique fibroin gene that provides high tensile strength.</title>
        <authorList>
            <person name="Kono N."/>
            <person name="Nakamura H."/>
            <person name="Ohtoshi R."/>
            <person name="Tomita M."/>
            <person name="Numata K."/>
            <person name="Arakawa K."/>
        </authorList>
    </citation>
    <scope>NUCLEOTIDE SEQUENCE [LARGE SCALE GENOMIC DNA]</scope>
</reference>
<dbReference type="OrthoDB" id="21128at2759"/>